<dbReference type="InterPro" id="IPR028877">
    <property type="entry name" value="Ribosomal_eL20"/>
</dbReference>
<feature type="region of interest" description="Disordered" evidence="1">
    <location>
        <begin position="122"/>
        <end position="169"/>
    </location>
</feature>
<reference evidence="2 3" key="1">
    <citation type="submission" date="2020-12" db="EMBL/GenBank/DDBJ databases">
        <title>Concerted genomic and epigenomic changes stabilize Arabidopsis allopolyploids.</title>
        <authorList>
            <person name="Chen Z."/>
        </authorList>
    </citation>
    <scope>NUCLEOTIDE SEQUENCE [LARGE SCALE GENOMIC DNA]</scope>
    <source>
        <strain evidence="2">Allo738</strain>
        <tissue evidence="2">Leaf</tissue>
    </source>
</reference>
<feature type="compositionally biased region" description="Low complexity" evidence="1">
    <location>
        <begin position="362"/>
        <end position="377"/>
    </location>
</feature>
<dbReference type="Proteomes" id="UP000694240">
    <property type="component" value="Chromosome 13"/>
</dbReference>
<feature type="compositionally biased region" description="Low complexity" evidence="1">
    <location>
        <begin position="789"/>
        <end position="804"/>
    </location>
</feature>
<dbReference type="PANTHER" id="PTHR10052">
    <property type="entry name" value="60S RIBOSOMAL PROTEIN L18A"/>
    <property type="match status" value="1"/>
</dbReference>
<organism evidence="2 3">
    <name type="scientific">Arabidopsis thaliana x Arabidopsis arenosa</name>
    <dbReference type="NCBI Taxonomy" id="1240361"/>
    <lineage>
        <taxon>Eukaryota</taxon>
        <taxon>Viridiplantae</taxon>
        <taxon>Streptophyta</taxon>
        <taxon>Embryophyta</taxon>
        <taxon>Tracheophyta</taxon>
        <taxon>Spermatophyta</taxon>
        <taxon>Magnoliopsida</taxon>
        <taxon>eudicotyledons</taxon>
        <taxon>Gunneridae</taxon>
        <taxon>Pentapetalae</taxon>
        <taxon>rosids</taxon>
        <taxon>malvids</taxon>
        <taxon>Brassicales</taxon>
        <taxon>Brassicaceae</taxon>
        <taxon>Camelineae</taxon>
        <taxon>Arabidopsis</taxon>
    </lineage>
</organism>
<proteinExistence type="inferred from homology"/>
<evidence type="ECO:0000313" key="3">
    <source>
        <dbReference type="Proteomes" id="UP000694240"/>
    </source>
</evidence>
<protein>
    <submittedName>
        <fullName evidence="2">Ribosomal protein 50S-L18Ae/60S-L20/60S-L18A</fullName>
    </submittedName>
</protein>
<feature type="region of interest" description="Disordered" evidence="1">
    <location>
        <begin position="789"/>
        <end position="834"/>
    </location>
</feature>
<keyword evidence="3" id="KW-1185">Reference proteome</keyword>
<keyword evidence="2" id="KW-0689">Ribosomal protein</keyword>
<evidence type="ECO:0000256" key="1">
    <source>
        <dbReference type="SAM" id="MobiDB-lite"/>
    </source>
</evidence>
<feature type="compositionally biased region" description="Low complexity" evidence="1">
    <location>
        <begin position="1243"/>
        <end position="1253"/>
    </location>
</feature>
<feature type="region of interest" description="Disordered" evidence="1">
    <location>
        <begin position="1243"/>
        <end position="1283"/>
    </location>
</feature>
<name>A0A8T1XF41_9BRAS</name>
<feature type="compositionally biased region" description="Low complexity" evidence="1">
    <location>
        <begin position="122"/>
        <end position="137"/>
    </location>
</feature>
<dbReference type="GO" id="GO:0006412">
    <property type="term" value="P:translation"/>
    <property type="evidence" value="ECO:0007669"/>
    <property type="project" value="InterPro"/>
</dbReference>
<feature type="compositionally biased region" description="Polar residues" evidence="1">
    <location>
        <begin position="806"/>
        <end position="816"/>
    </location>
</feature>
<dbReference type="HAMAP" id="MF_00273">
    <property type="entry name" value="Ribosomal_eL20"/>
    <property type="match status" value="1"/>
</dbReference>
<feature type="region of interest" description="Disordered" evidence="1">
    <location>
        <begin position="360"/>
        <end position="406"/>
    </location>
</feature>
<gene>
    <name evidence="2" type="ORF">ISN45_Aa08g007860</name>
</gene>
<feature type="compositionally biased region" description="Polar residues" evidence="1">
    <location>
        <begin position="379"/>
        <end position="389"/>
    </location>
</feature>
<evidence type="ECO:0000313" key="2">
    <source>
        <dbReference type="EMBL" id="KAG7533153.1"/>
    </source>
</evidence>
<keyword evidence="2" id="KW-0687">Ribonucleoprotein</keyword>
<dbReference type="GO" id="GO:0005840">
    <property type="term" value="C:ribosome"/>
    <property type="evidence" value="ECO:0007669"/>
    <property type="project" value="UniProtKB-KW"/>
</dbReference>
<dbReference type="GO" id="GO:0003735">
    <property type="term" value="F:structural constituent of ribosome"/>
    <property type="evidence" value="ECO:0007669"/>
    <property type="project" value="InterPro"/>
</dbReference>
<accession>A0A8T1XF41</accession>
<sequence>MLLQGKSNKLVDDSIAELKQLQEADGIDEYHARFELISTRVNLSEAFLIMMNRFLSGSDLVENEVEKVKNDLVEIDVAKSCDYEQFSDHGGVFGFNIEECETDSWIENHQLIQEQAEIHSTDSVLEPSLDSSDLLSLNGEDSPPQTAIRSESAVGKTDSSSQDRSELCTKKEEEVKGWIQEQANNHSTNSLLYHSKDDFRSSTMETRAKAKKEKEVMEDPLGLRIEKLENKIAEHNSKMEKHIAEMFEGIHMLSAKDGDDYRKGVMPLNVSSKATGTSKSNDGICMIDNDEDRFLSGSDLVENEVEKVKNDLVEIDVAKSCDYEQFSNNGGVFGFNIEECETDSWIEHHQLIQEQAEIHSTDSVLEPSPDSSDLLSLNGEDSPTHTAIRSESAVGKTDSSSQDRSELCTKKEEEVKGWIQEQANNHLTNSLLQPSLVPHMCSLLKQQVSISHLEFSHRSPIGSVDVYEDLSAIVRSQFDLECAASIALQVFHSMPLRTKLLQNLRKKRLSKTWWFKFKEIDVMEEDVQHVVLSFLQMSAIKTRYDIGDHDEMFKVARTVSVKCMLGLKFGITVSDAGHGENYVYARIIMVKEQLSHYSLVIQEVMRSKKIKFFKRWWFKYHSKDDFRSSTMETRAKAKKEKEVMEDPLGLRIEKLENKIAEHNSKMEKHIAEMFEGIHMLSAKDGDDYRKGVMPLNVSSKATGTSKSNDGICMIDNDEDRFLSGSDLVENEVEKVKNDLVEIDVAKSCDYEQFSNNGGVFGFNIEECETDSWIEHHQLIQEQAEIHSTDSVLEPSLDSSDLLSLNGEDSPTHTAIRSESAVGKTDSSSQDRSELCTKKEEEMKGWIQEQANNHLTNSLLQPSLVPHMCSLLKQQVSISHLEFSHRSPIGSVDVYEDLSAIVRSQFDLECAASIALQVFHSMPLRTKLLQNLRKKSLSKTWWFKFKEIDVMEEDVQHVVLSFLQISAINTRYDIGDHDEMFKVARTVSVKCMLGLKFGITVSDAGHGENYVYARIIMVKEQLSHYSLVIQELMRSKKIKFSKRWWFKYHSKDDSRSSTMETRAKAKKEKEAMEDPLGLRIEKLENKIAEHNLKMEKHIAEMFEGIHMLSAHDWVSYKMLLQGKSNKLVDDSIAELKQLQEADGIDEYHARFELISTRVNLSEAFLIMMNRFLSGSDLVENEVEKVKNDLVEIDVAKSCDYEQFSDHGGVFGFNIEEYETDSWIENHQLIQEQAEIHSTDSVLEPSLDSSDLLSLNGEDSPPQTAIRSESAVGKTDSSSQDRSELCTKKEEEVKGWIQEQANNHSTNSLLSPIGSVDVYEDLSAIVRSQFDLECAASIALQVFYSMPLRTKLLQNLRKKRLSKTWWFKFKEIDVMQEDVQHVVLSFLQMSATKTRYDIGDHDEMFKVARTVSVKCMLGLKFGITVSDAGHGENYVYARIIMVKEQLSHYSLVIQEVMRSKKIKFSKRWWFKYHSKDDSRSSTMETRAKAKKEKEAMEDPVGLRIEKLENKIAEHNLKMEKHIAEMFEGIHMLSAKDGDDYRKGVMPLNVSSKATGTSKSNDGICKIDNDEDRFLSGSDLVENEVEKVKNDLVEIDVAKSCDYEQFSDNGGVFGFNIEECETDSWIEHHQLIQEQAEIHSTDSVLEPSLDSSDLLSLNGEDSPPQTAIRSESAVSISHLEFSHRSPIGSVDVYEDLSAIVRSQFDLECAASIALQVFYSMPLRTKLLQNLRKKRLSKTWWFKFKEIDVMQEDVQHVVLSFLQMSATKTRYDIGDHDEMFKVARTVSVKCMLGLKFGITVSDAGHGENYVYARIIMVKEQLSHYSLVIQECKTLPYTRHHSIYKLGARKIWSMLKEFCTCSFVGRALPTEKDDQPKIYRMKLWATNGVLAKSKFWRQKKVNKSNGQMLAINELIGSQERRTFLIGFL</sequence>
<dbReference type="InterPro" id="IPR021138">
    <property type="entry name" value="Ribosomal_eL20_eukaryotes"/>
</dbReference>
<comment type="caution">
    <text evidence="2">The sequence shown here is derived from an EMBL/GenBank/DDBJ whole genome shotgun (WGS) entry which is preliminary data.</text>
</comment>
<dbReference type="EMBL" id="JAEFBK010000013">
    <property type="protein sequence ID" value="KAG7533153.1"/>
    <property type="molecule type" value="Genomic_DNA"/>
</dbReference>